<evidence type="ECO:0000313" key="1">
    <source>
        <dbReference type="EMBL" id="TYT60882.1"/>
    </source>
</evidence>
<evidence type="ECO:0000313" key="2">
    <source>
        <dbReference type="Proteomes" id="UP000324104"/>
    </source>
</evidence>
<name>A0A5D5AME5_9EURY</name>
<accession>A0A5D5AME5</accession>
<comment type="caution">
    <text evidence="1">The sequence shown here is derived from an EMBL/GenBank/DDBJ whole genome shotgun (WGS) entry which is preliminary data.</text>
</comment>
<dbReference type="Proteomes" id="UP000324104">
    <property type="component" value="Unassembled WGS sequence"/>
</dbReference>
<dbReference type="RefSeq" id="WP_149082560.1">
    <property type="nucleotide sequence ID" value="NZ_VTAW01000027.1"/>
</dbReference>
<proteinExistence type="predicted"/>
<gene>
    <name evidence="1" type="ORF">FYC77_16310</name>
</gene>
<keyword evidence="2" id="KW-1185">Reference proteome</keyword>
<organism evidence="1 2">
    <name type="scientific">Natrialba swarupiae</name>
    <dbReference type="NCBI Taxonomy" id="2448032"/>
    <lineage>
        <taxon>Archaea</taxon>
        <taxon>Methanobacteriati</taxon>
        <taxon>Methanobacteriota</taxon>
        <taxon>Stenosarchaea group</taxon>
        <taxon>Halobacteria</taxon>
        <taxon>Halobacteriales</taxon>
        <taxon>Natrialbaceae</taxon>
        <taxon>Natrialba</taxon>
    </lineage>
</organism>
<protein>
    <submittedName>
        <fullName evidence="1">Uncharacterized protein</fullName>
    </submittedName>
</protein>
<sequence length="83" mass="9613">MQPCEVDPTDGRILERNYDYAQRNVWLLSMWYECETKRMVELLAKRGIGLSSNDERQFGEYYRSVKRRENGVGESGSLETGSG</sequence>
<reference evidence="1 2" key="1">
    <citation type="submission" date="2019-08" db="EMBL/GenBank/DDBJ databases">
        <title>Archaea genome.</title>
        <authorList>
            <person name="Kajale S."/>
            <person name="Shouche Y."/>
            <person name="Deshpande N."/>
            <person name="Sharma A."/>
        </authorList>
    </citation>
    <scope>NUCLEOTIDE SEQUENCE [LARGE SCALE GENOMIC DNA]</scope>
    <source>
        <strain evidence="1 2">ESP3B_9</strain>
    </source>
</reference>
<dbReference type="EMBL" id="VTAW01000027">
    <property type="protein sequence ID" value="TYT60882.1"/>
    <property type="molecule type" value="Genomic_DNA"/>
</dbReference>
<dbReference type="AlphaFoldDB" id="A0A5D5AME5"/>